<dbReference type="Proteomes" id="UP001222770">
    <property type="component" value="Unassembled WGS sequence"/>
</dbReference>
<evidence type="ECO:0000313" key="2">
    <source>
        <dbReference type="Proteomes" id="UP001222770"/>
    </source>
</evidence>
<name>A0ABT6CJK5_9SPHN</name>
<dbReference type="SUPFAM" id="SSF46894">
    <property type="entry name" value="C-terminal effector domain of the bipartite response regulators"/>
    <property type="match status" value="1"/>
</dbReference>
<dbReference type="InterPro" id="IPR036388">
    <property type="entry name" value="WH-like_DNA-bd_sf"/>
</dbReference>
<protein>
    <submittedName>
        <fullName evidence="1">Helix-turn-helix transcriptional regulator</fullName>
    </submittedName>
</protein>
<dbReference type="RefSeq" id="WP_277278442.1">
    <property type="nucleotide sequence ID" value="NZ_JAROCY010000011.1"/>
</dbReference>
<proteinExistence type="predicted"/>
<evidence type="ECO:0000313" key="1">
    <source>
        <dbReference type="EMBL" id="MDF8334104.1"/>
    </source>
</evidence>
<dbReference type="Gene3D" id="1.10.10.10">
    <property type="entry name" value="Winged helix-like DNA-binding domain superfamily/Winged helix DNA-binding domain"/>
    <property type="match status" value="1"/>
</dbReference>
<dbReference type="InterPro" id="IPR016032">
    <property type="entry name" value="Sig_transdc_resp-reg_C-effctor"/>
</dbReference>
<sequence>MDVSEIKMNFARLTGKQYDLLNEMAKGRTLSEIAVRQGATEGSVARRLRALRIRFGMADEGVVKLFKAWQNNVLDKQSALPMDVLRPFLIDPISVVPQKLPVNETLPLFPWARRAS</sequence>
<reference evidence="1 2" key="1">
    <citation type="submission" date="2023-03" db="EMBL/GenBank/DDBJ databases">
        <title>Novosphingobium cyanobacteriorum sp. nov., isolated from a eutrophic reservoir during the Microcystis bloom period.</title>
        <authorList>
            <person name="Kang M."/>
            <person name="Le V."/>
            <person name="Ko S.-R."/>
            <person name="Lee S.-A."/>
            <person name="Ahn C.-Y."/>
        </authorList>
    </citation>
    <scope>NUCLEOTIDE SEQUENCE [LARGE SCALE GENOMIC DNA]</scope>
    <source>
        <strain evidence="1 2">HBC54</strain>
    </source>
</reference>
<dbReference type="EMBL" id="JAROCY010000011">
    <property type="protein sequence ID" value="MDF8334104.1"/>
    <property type="molecule type" value="Genomic_DNA"/>
</dbReference>
<organism evidence="1 2">
    <name type="scientific">Novosphingobium cyanobacteriorum</name>
    <dbReference type="NCBI Taxonomy" id="3024215"/>
    <lineage>
        <taxon>Bacteria</taxon>
        <taxon>Pseudomonadati</taxon>
        <taxon>Pseudomonadota</taxon>
        <taxon>Alphaproteobacteria</taxon>
        <taxon>Sphingomonadales</taxon>
        <taxon>Sphingomonadaceae</taxon>
        <taxon>Novosphingobium</taxon>
    </lineage>
</organism>
<gene>
    <name evidence="1" type="ORF">POM99_12895</name>
</gene>
<comment type="caution">
    <text evidence="1">The sequence shown here is derived from an EMBL/GenBank/DDBJ whole genome shotgun (WGS) entry which is preliminary data.</text>
</comment>
<keyword evidence="2" id="KW-1185">Reference proteome</keyword>
<accession>A0ABT6CJK5</accession>